<name>A0A6N2TDH1_BACUN</name>
<protein>
    <submittedName>
        <fullName evidence="1">Uncharacterized protein</fullName>
    </submittedName>
</protein>
<dbReference type="AlphaFoldDB" id="A0A6N2TDH1"/>
<proteinExistence type="predicted"/>
<dbReference type="EMBL" id="CACRTC010000018">
    <property type="protein sequence ID" value="VYT02642.1"/>
    <property type="molecule type" value="Genomic_DNA"/>
</dbReference>
<organism evidence="1">
    <name type="scientific">Bacteroides uniformis</name>
    <dbReference type="NCBI Taxonomy" id="820"/>
    <lineage>
        <taxon>Bacteria</taxon>
        <taxon>Pseudomonadati</taxon>
        <taxon>Bacteroidota</taxon>
        <taxon>Bacteroidia</taxon>
        <taxon>Bacteroidales</taxon>
        <taxon>Bacteroidaceae</taxon>
        <taxon>Bacteroides</taxon>
    </lineage>
</organism>
<accession>A0A6N2TDH1</accession>
<reference evidence="1" key="1">
    <citation type="submission" date="2019-11" db="EMBL/GenBank/DDBJ databases">
        <authorList>
            <person name="Feng L."/>
        </authorList>
    </citation>
    <scope>NUCLEOTIDE SEQUENCE</scope>
    <source>
        <strain evidence="1">BuniformisLFYP32</strain>
    </source>
</reference>
<sequence length="48" mass="5333">MFFLCHYTQINPKINPCGINFANKGAVCNTLRLMWAIGIGSFVILTSN</sequence>
<gene>
    <name evidence="1" type="ORF">BULFYP32_01537</name>
</gene>
<evidence type="ECO:0000313" key="1">
    <source>
        <dbReference type="EMBL" id="VYT02642.1"/>
    </source>
</evidence>